<evidence type="ECO:0000256" key="1">
    <source>
        <dbReference type="ARBA" id="ARBA00005234"/>
    </source>
</evidence>
<dbReference type="PANTHER" id="PTHR12606:SF1">
    <property type="entry name" value="UBIQUITIN-LIKE-SPECIFIC PROTEASE 1A"/>
    <property type="match status" value="1"/>
</dbReference>
<organism evidence="6 7">
    <name type="scientific">Brachionus calyciflorus</name>
    <dbReference type="NCBI Taxonomy" id="104777"/>
    <lineage>
        <taxon>Eukaryota</taxon>
        <taxon>Metazoa</taxon>
        <taxon>Spiralia</taxon>
        <taxon>Gnathifera</taxon>
        <taxon>Rotifera</taxon>
        <taxon>Eurotatoria</taxon>
        <taxon>Monogononta</taxon>
        <taxon>Pseudotrocha</taxon>
        <taxon>Ploima</taxon>
        <taxon>Brachionidae</taxon>
        <taxon>Brachionus</taxon>
    </lineage>
</organism>
<dbReference type="Pfam" id="PF02902">
    <property type="entry name" value="Peptidase_C48"/>
    <property type="match status" value="1"/>
</dbReference>
<keyword evidence="2" id="KW-0645">Protease</keyword>
<dbReference type="PROSITE" id="PS50600">
    <property type="entry name" value="ULP_PROTEASE"/>
    <property type="match status" value="1"/>
</dbReference>
<name>A0A814N3N8_9BILA</name>
<feature type="domain" description="Ubiquitin-like protease family profile" evidence="5">
    <location>
        <begin position="1"/>
        <end position="152"/>
    </location>
</feature>
<keyword evidence="3" id="KW-0378">Hydrolase</keyword>
<dbReference type="PANTHER" id="PTHR12606">
    <property type="entry name" value="SENTRIN/SUMO-SPECIFIC PROTEASE"/>
    <property type="match status" value="1"/>
</dbReference>
<dbReference type="InterPro" id="IPR038765">
    <property type="entry name" value="Papain-like_cys_pep_sf"/>
</dbReference>
<evidence type="ECO:0000256" key="3">
    <source>
        <dbReference type="ARBA" id="ARBA00022801"/>
    </source>
</evidence>
<evidence type="ECO:0000313" key="7">
    <source>
        <dbReference type="Proteomes" id="UP000663879"/>
    </source>
</evidence>
<proteinExistence type="inferred from homology"/>
<dbReference type="GO" id="GO:0016926">
    <property type="term" value="P:protein desumoylation"/>
    <property type="evidence" value="ECO:0007669"/>
    <property type="project" value="TreeGrafter"/>
</dbReference>
<dbReference type="Proteomes" id="UP000663879">
    <property type="component" value="Unassembled WGS sequence"/>
</dbReference>
<dbReference type="GO" id="GO:0005634">
    <property type="term" value="C:nucleus"/>
    <property type="evidence" value="ECO:0007669"/>
    <property type="project" value="TreeGrafter"/>
</dbReference>
<accession>A0A814N3N8</accession>
<dbReference type="AlphaFoldDB" id="A0A814N3N8"/>
<evidence type="ECO:0000256" key="4">
    <source>
        <dbReference type="ARBA" id="ARBA00022807"/>
    </source>
</evidence>
<evidence type="ECO:0000313" key="6">
    <source>
        <dbReference type="EMBL" id="CAF1085088.1"/>
    </source>
</evidence>
<dbReference type="SUPFAM" id="SSF54001">
    <property type="entry name" value="Cysteine proteinases"/>
    <property type="match status" value="1"/>
</dbReference>
<comment type="caution">
    <text evidence="6">The sequence shown here is derived from an EMBL/GenBank/DDBJ whole genome shotgun (WGS) entry which is preliminary data.</text>
</comment>
<dbReference type="GO" id="GO:0006508">
    <property type="term" value="P:proteolysis"/>
    <property type="evidence" value="ECO:0007669"/>
    <property type="project" value="UniProtKB-KW"/>
</dbReference>
<dbReference type="GO" id="GO:0016929">
    <property type="term" value="F:deSUMOylase activity"/>
    <property type="evidence" value="ECO:0007669"/>
    <property type="project" value="TreeGrafter"/>
</dbReference>
<protein>
    <recommendedName>
        <fullName evidence="5">Ubiquitin-like protease family profile domain-containing protein</fullName>
    </recommendedName>
</protein>
<gene>
    <name evidence="6" type="ORF">OXX778_LOCUS20386</name>
</gene>
<evidence type="ECO:0000256" key="2">
    <source>
        <dbReference type="ARBA" id="ARBA00022670"/>
    </source>
</evidence>
<reference evidence="6" key="1">
    <citation type="submission" date="2021-02" db="EMBL/GenBank/DDBJ databases">
        <authorList>
            <person name="Nowell W R."/>
        </authorList>
    </citation>
    <scope>NUCLEOTIDE SEQUENCE</scope>
    <source>
        <strain evidence="6">Ploen Becks lab</strain>
    </source>
</reference>
<dbReference type="EMBL" id="CAJNOC010006749">
    <property type="protein sequence ID" value="CAF1085088.1"/>
    <property type="molecule type" value="Genomic_DNA"/>
</dbReference>
<keyword evidence="4" id="KW-0788">Thiol protease</keyword>
<evidence type="ECO:0000259" key="5">
    <source>
        <dbReference type="PROSITE" id="PS50600"/>
    </source>
</evidence>
<dbReference type="OrthoDB" id="6612333at2759"/>
<dbReference type="InterPro" id="IPR003653">
    <property type="entry name" value="Peptidase_C48_C"/>
</dbReference>
<dbReference type="Gene3D" id="3.40.395.10">
    <property type="entry name" value="Adenoviral Proteinase, Chain A"/>
    <property type="match status" value="1"/>
</dbReference>
<comment type="similarity">
    <text evidence="1">Belongs to the peptidase C48 family.</text>
</comment>
<feature type="non-terminal residue" evidence="6">
    <location>
        <position position="1"/>
    </location>
</feature>
<keyword evidence="7" id="KW-1185">Reference proteome</keyword>
<sequence>SDLELLITGKKLNDIIINFYLKLLCNSSSLGCSTIDSLIVNKILASNLRGLSKCLEKFSKQSFKLLFCPVLREKSHWALIIFDVVEKTIGFFDSIFEPDFEIIRSLSINLGKYLSALSGSENWKISEQDLYPKQFGNNLDCGVFVCTYAKFIAFQQDLNFNQYQMTQIRETIANEILNFEIDKKFTESS</sequence>